<proteinExistence type="predicted"/>
<accession>A0ABZ1VVQ9</accession>
<evidence type="ECO:0000313" key="1">
    <source>
        <dbReference type="EMBL" id="WUS26894.1"/>
    </source>
</evidence>
<organism evidence="1 2">
    <name type="scientific">Streptomyces caniferus</name>
    <dbReference type="NCBI Taxonomy" id="285557"/>
    <lineage>
        <taxon>Bacteria</taxon>
        <taxon>Bacillati</taxon>
        <taxon>Actinomycetota</taxon>
        <taxon>Actinomycetes</taxon>
        <taxon>Kitasatosporales</taxon>
        <taxon>Streptomycetaceae</taxon>
        <taxon>Streptomyces</taxon>
    </lineage>
</organism>
<dbReference type="Proteomes" id="UP001432292">
    <property type="component" value="Chromosome"/>
</dbReference>
<name>A0ABZ1VVQ9_9ACTN</name>
<keyword evidence="2" id="KW-1185">Reference proteome</keyword>
<protein>
    <recommendedName>
        <fullName evidence="3">Thioesterase domain-containing protein</fullName>
    </recommendedName>
</protein>
<dbReference type="EMBL" id="CP108473">
    <property type="protein sequence ID" value="WUS26894.1"/>
    <property type="molecule type" value="Genomic_DNA"/>
</dbReference>
<evidence type="ECO:0000313" key="2">
    <source>
        <dbReference type="Proteomes" id="UP001432292"/>
    </source>
</evidence>
<evidence type="ECO:0008006" key="3">
    <source>
        <dbReference type="Google" id="ProtNLM"/>
    </source>
</evidence>
<dbReference type="RefSeq" id="WP_329129290.1">
    <property type="nucleotide sequence ID" value="NZ_CP108473.1"/>
</dbReference>
<reference evidence="1" key="1">
    <citation type="submission" date="2022-10" db="EMBL/GenBank/DDBJ databases">
        <title>The complete genomes of actinobacterial strains from the NBC collection.</title>
        <authorList>
            <person name="Joergensen T.S."/>
            <person name="Alvarez Arevalo M."/>
            <person name="Sterndorff E.B."/>
            <person name="Faurdal D."/>
            <person name="Vuksanovic O."/>
            <person name="Mourched A.-S."/>
            <person name="Charusanti P."/>
            <person name="Shaw S."/>
            <person name="Blin K."/>
            <person name="Weber T."/>
        </authorList>
    </citation>
    <scope>NUCLEOTIDE SEQUENCE</scope>
    <source>
        <strain evidence="1">NBC_01256</strain>
    </source>
</reference>
<gene>
    <name evidence="1" type="ORF">OG727_33950</name>
</gene>
<sequence length="104" mass="11062">MELAALCLAVEQVELGSAVLGAGATVVRLVPQDDDSAEVAMRVVLVNRNNTMKLVSVTAGRVDGALRRRRVGVGVRRLSALVRRKAGVKPLLPREVGDQRVPPA</sequence>